<dbReference type="SUPFAM" id="SSF57903">
    <property type="entry name" value="FYVE/PHD zinc finger"/>
    <property type="match status" value="1"/>
</dbReference>
<protein>
    <recommendedName>
        <fullName evidence="6">PHD-type domain-containing protein</fullName>
    </recommendedName>
</protein>
<evidence type="ECO:0000259" key="6">
    <source>
        <dbReference type="PROSITE" id="PS50016"/>
    </source>
</evidence>
<dbReference type="OMA" id="QFAMSHE"/>
<dbReference type="AlphaFoldDB" id="F8QIS8"/>
<feature type="domain" description="PHD-type" evidence="6">
    <location>
        <begin position="545"/>
        <end position="597"/>
    </location>
</feature>
<gene>
    <name evidence="7" type="ORF">SERLA73DRAFT_192015</name>
</gene>
<dbReference type="Gene3D" id="3.30.40.10">
    <property type="entry name" value="Zinc/RING finger domain, C3HC4 (zinc finger)"/>
    <property type="match status" value="1"/>
</dbReference>
<dbReference type="EMBL" id="GL945532">
    <property type="protein sequence ID" value="EGN91800.1"/>
    <property type="molecule type" value="Genomic_DNA"/>
</dbReference>
<feature type="compositionally biased region" description="Polar residues" evidence="5">
    <location>
        <begin position="771"/>
        <end position="783"/>
    </location>
</feature>
<feature type="compositionally biased region" description="Polar residues" evidence="5">
    <location>
        <begin position="648"/>
        <end position="683"/>
    </location>
</feature>
<dbReference type="InParanoid" id="F8QIS8"/>
<evidence type="ECO:0000256" key="2">
    <source>
        <dbReference type="ARBA" id="ARBA00022771"/>
    </source>
</evidence>
<feature type="region of interest" description="Disordered" evidence="5">
    <location>
        <begin position="1"/>
        <end position="37"/>
    </location>
</feature>
<dbReference type="CDD" id="cd15522">
    <property type="entry name" value="PHD_TAF3"/>
    <property type="match status" value="1"/>
</dbReference>
<dbReference type="PROSITE" id="PS50016">
    <property type="entry name" value="ZF_PHD_2"/>
    <property type="match status" value="1"/>
</dbReference>
<feature type="compositionally biased region" description="Basic residues" evidence="5">
    <location>
        <begin position="389"/>
        <end position="400"/>
    </location>
</feature>
<feature type="region of interest" description="Disordered" evidence="5">
    <location>
        <begin position="753"/>
        <end position="824"/>
    </location>
</feature>
<feature type="compositionally biased region" description="Low complexity" evidence="5">
    <location>
        <begin position="168"/>
        <end position="179"/>
    </location>
</feature>
<dbReference type="eggNOG" id="ENOG502SDWN">
    <property type="taxonomic scope" value="Eukaryota"/>
</dbReference>
<dbReference type="InterPro" id="IPR013083">
    <property type="entry name" value="Znf_RING/FYVE/PHD"/>
</dbReference>
<dbReference type="InterPro" id="IPR001965">
    <property type="entry name" value="Znf_PHD"/>
</dbReference>
<accession>F8QIS8</accession>
<keyword evidence="3" id="KW-0862">Zinc</keyword>
<name>F8QIS8_SERL3</name>
<feature type="region of interest" description="Disordered" evidence="5">
    <location>
        <begin position="163"/>
        <end position="184"/>
    </location>
</feature>
<dbReference type="PROSITE" id="PS01359">
    <property type="entry name" value="ZF_PHD_1"/>
    <property type="match status" value="1"/>
</dbReference>
<evidence type="ECO:0000256" key="1">
    <source>
        <dbReference type="ARBA" id="ARBA00022723"/>
    </source>
</evidence>
<dbReference type="OrthoDB" id="436852at2759"/>
<dbReference type="InterPro" id="IPR019786">
    <property type="entry name" value="Zinc_finger_PHD-type_CS"/>
</dbReference>
<proteinExistence type="predicted"/>
<evidence type="ECO:0000313" key="7">
    <source>
        <dbReference type="EMBL" id="EGN91800.1"/>
    </source>
</evidence>
<feature type="region of interest" description="Disordered" evidence="5">
    <location>
        <begin position="308"/>
        <end position="328"/>
    </location>
</feature>
<keyword evidence="2 4" id="KW-0863">Zinc-finger</keyword>
<evidence type="ECO:0000256" key="3">
    <source>
        <dbReference type="ARBA" id="ARBA00022833"/>
    </source>
</evidence>
<dbReference type="GO" id="GO:0008270">
    <property type="term" value="F:zinc ion binding"/>
    <property type="evidence" value="ECO:0007669"/>
    <property type="project" value="UniProtKB-KW"/>
</dbReference>
<dbReference type="Proteomes" id="UP000008063">
    <property type="component" value="Unassembled WGS sequence"/>
</dbReference>
<dbReference type="InterPro" id="IPR011011">
    <property type="entry name" value="Znf_FYVE_PHD"/>
</dbReference>
<reference evidence="8" key="1">
    <citation type="journal article" date="2011" name="Science">
        <title>The plant cell wall-decomposing machinery underlies the functional diversity of forest fungi.</title>
        <authorList>
            <person name="Eastwood D.C."/>
            <person name="Floudas D."/>
            <person name="Binder M."/>
            <person name="Majcherczyk A."/>
            <person name="Schneider P."/>
            <person name="Aerts A."/>
            <person name="Asiegbu F.O."/>
            <person name="Baker S.E."/>
            <person name="Barry K."/>
            <person name="Bendiksby M."/>
            <person name="Blumentritt M."/>
            <person name="Coutinho P.M."/>
            <person name="Cullen D."/>
            <person name="de Vries R.P."/>
            <person name="Gathman A."/>
            <person name="Goodell B."/>
            <person name="Henrissat B."/>
            <person name="Ihrmark K."/>
            <person name="Kauserud H."/>
            <person name="Kohler A."/>
            <person name="LaButti K."/>
            <person name="Lapidus A."/>
            <person name="Lavin J.L."/>
            <person name="Lee Y.-H."/>
            <person name="Lindquist E."/>
            <person name="Lilly W."/>
            <person name="Lucas S."/>
            <person name="Morin E."/>
            <person name="Murat C."/>
            <person name="Oguiza J.A."/>
            <person name="Park J."/>
            <person name="Pisabarro A.G."/>
            <person name="Riley R."/>
            <person name="Rosling A."/>
            <person name="Salamov A."/>
            <person name="Schmidt O."/>
            <person name="Schmutz J."/>
            <person name="Skrede I."/>
            <person name="Stenlid J."/>
            <person name="Wiebenga A."/>
            <person name="Xie X."/>
            <person name="Kuees U."/>
            <person name="Hibbett D.S."/>
            <person name="Hoffmeister D."/>
            <person name="Hoegberg N."/>
            <person name="Martin F."/>
            <person name="Grigoriev I.V."/>
            <person name="Watkinson S.C."/>
        </authorList>
    </citation>
    <scope>NUCLEOTIDE SEQUENCE [LARGE SCALE GENOMIC DNA]</scope>
    <source>
        <strain evidence="8">strain S7.3</strain>
    </source>
</reference>
<keyword evidence="1" id="KW-0479">Metal-binding</keyword>
<evidence type="ECO:0000256" key="5">
    <source>
        <dbReference type="SAM" id="MobiDB-lite"/>
    </source>
</evidence>
<dbReference type="STRING" id="936435.F8QIS8"/>
<evidence type="ECO:0000313" key="8">
    <source>
        <dbReference type="Proteomes" id="UP000008063"/>
    </source>
</evidence>
<sequence length="824" mass="91044">MHSQDNIATFSSPVEKSRSVPSMQSETSSTPRSNRDTSVFLSLPYSHLPTPQSPNSMGSYVHTIPRLQFAMSHEMQPEHLKLLDPAILQHHDGSFIPRASVFTRQVVTPDSSPLLARTKGHSALLNRSSDSPSLNSEDTPSHQAISDGGYTVDPPSKMIVQPSFNPQSALSSTSNLTTSEGASQPIYDTVPQSFSLDHVHDVFTAPIPSNSRESVSSINVEVKDNVILAPVTEMRRPDYFKRAKRATPDTGFDEIEDVDLEERGHALPGIGVTVSPNRGRRLKLFQETSDESFEQSLMFGSFDRFRPTEEWPHPSFSETGEAHQDATNGASLELSEKELKKRSRLAAFLASTQTCGPSRLRPVDVEGRGRVLLDTSIANFQESTSPSSSRRKGTRRRKKNATSASVPNAMDMNIDGDHSTDAPNWPDSEFPWRLRAEQRTNLTEAEQEERLHWIGKFLDRDSDDDDVEDDAFGFHRSENPDKVLGDGEHGRLLLPQRTGKSLQTALLSGDPADARIALLSKRSLRSLAYKKPRRNGRNADMNEDGIDCVCNGRNDGEELVQCDQCHTWYHLQCIGIRNVKELGREEDPWFCPPCVEVMGLPSPREPTFVPTDEKLTHNPAYDPPFFQGSFQMSPATPWGPSRPPKTPPRNNNATAGFSSGSSWDEPSKQGPVTPQFPSQSARVYTTPGPFDNIKLDESPYDPTSTPSRGINFGPPFSTPKTGLWSARAPELFHTPPKSTQLSQYIGSALLPSRMSGSGGNEHSLTLYPFTQDDSPLRVNQSSIKPPVHSRLPDSPLAGKRSRRGADESPVLRAEVLNNRGVKGK</sequence>
<feature type="region of interest" description="Disordered" evidence="5">
    <location>
        <begin position="376"/>
        <end position="426"/>
    </location>
</feature>
<dbReference type="Pfam" id="PF00628">
    <property type="entry name" value="PHD"/>
    <property type="match status" value="1"/>
</dbReference>
<feature type="region of interest" description="Disordered" evidence="5">
    <location>
        <begin position="618"/>
        <end position="715"/>
    </location>
</feature>
<dbReference type="HOGENOM" id="CLU_013082_0_0_1"/>
<dbReference type="SMART" id="SM00249">
    <property type="entry name" value="PHD"/>
    <property type="match status" value="1"/>
</dbReference>
<evidence type="ECO:0000256" key="4">
    <source>
        <dbReference type="PROSITE-ProRule" id="PRU00146"/>
    </source>
</evidence>
<keyword evidence="8" id="KW-1185">Reference proteome</keyword>
<dbReference type="InterPro" id="IPR019787">
    <property type="entry name" value="Znf_PHD-finger"/>
</dbReference>
<feature type="region of interest" description="Disordered" evidence="5">
    <location>
        <begin position="112"/>
        <end position="148"/>
    </location>
</feature>
<feature type="compositionally biased region" description="Polar residues" evidence="5">
    <location>
        <begin position="125"/>
        <end position="144"/>
    </location>
</feature>
<organism evidence="8">
    <name type="scientific">Serpula lacrymans var. lacrymans (strain S7.3)</name>
    <name type="common">Dry rot fungus</name>
    <dbReference type="NCBI Taxonomy" id="936435"/>
    <lineage>
        <taxon>Eukaryota</taxon>
        <taxon>Fungi</taxon>
        <taxon>Dikarya</taxon>
        <taxon>Basidiomycota</taxon>
        <taxon>Agaricomycotina</taxon>
        <taxon>Agaricomycetes</taxon>
        <taxon>Agaricomycetidae</taxon>
        <taxon>Boletales</taxon>
        <taxon>Coniophorineae</taxon>
        <taxon>Serpulaceae</taxon>
        <taxon>Serpula</taxon>
    </lineage>
</organism>